<keyword evidence="5 6" id="KW-0472">Membrane</keyword>
<gene>
    <name evidence="7" type="ORF">JCM31447_27020</name>
</gene>
<evidence type="ECO:0000256" key="6">
    <source>
        <dbReference type="SAM" id="Phobius"/>
    </source>
</evidence>
<dbReference type="Pfam" id="PF01810">
    <property type="entry name" value="LysE"/>
    <property type="match status" value="1"/>
</dbReference>
<name>A0A4P2VZ88_FLUSA</name>
<accession>A0A4P2VZ88</accession>
<organism evidence="7 8">
    <name type="scientific">Fluviispira sanaruensis</name>
    <dbReference type="NCBI Taxonomy" id="2493639"/>
    <lineage>
        <taxon>Bacteria</taxon>
        <taxon>Pseudomonadati</taxon>
        <taxon>Bdellovibrionota</taxon>
        <taxon>Oligoflexia</taxon>
        <taxon>Silvanigrellales</taxon>
        <taxon>Silvanigrellaceae</taxon>
        <taxon>Fluviispira</taxon>
    </lineage>
</organism>
<feature type="transmembrane region" description="Helical" evidence="6">
    <location>
        <begin position="183"/>
        <end position="203"/>
    </location>
</feature>
<keyword evidence="8" id="KW-1185">Reference proteome</keyword>
<feature type="transmembrane region" description="Helical" evidence="6">
    <location>
        <begin position="114"/>
        <end position="140"/>
    </location>
</feature>
<evidence type="ECO:0000256" key="1">
    <source>
        <dbReference type="ARBA" id="ARBA00004651"/>
    </source>
</evidence>
<comment type="subcellular location">
    <subcellularLocation>
        <location evidence="1">Cell membrane</location>
        <topology evidence="1">Multi-pass membrane protein</topology>
    </subcellularLocation>
</comment>
<evidence type="ECO:0000256" key="4">
    <source>
        <dbReference type="ARBA" id="ARBA00022989"/>
    </source>
</evidence>
<proteinExistence type="predicted"/>
<dbReference type="AlphaFoldDB" id="A0A4P2VZ88"/>
<dbReference type="EMBL" id="AP019368">
    <property type="protein sequence ID" value="BBH54242.1"/>
    <property type="molecule type" value="Genomic_DNA"/>
</dbReference>
<dbReference type="KEGG" id="sbf:JCM31447_27020"/>
<dbReference type="OrthoDB" id="5295751at2"/>
<evidence type="ECO:0000313" key="8">
    <source>
        <dbReference type="Proteomes" id="UP000291236"/>
    </source>
</evidence>
<protein>
    <submittedName>
        <fullName evidence="7">LysE family translocator</fullName>
    </submittedName>
</protein>
<dbReference type="PANTHER" id="PTHR30086">
    <property type="entry name" value="ARGININE EXPORTER PROTEIN ARGO"/>
    <property type="match status" value="1"/>
</dbReference>
<sequence>MENLNVYLLFTWTVLALAYSPGPNVVLMINNGLKYKLNNALFAVPGTAFALLFFAAVTVFCVGGVLKISPNFFMGLKIVGALYLFYLGIKSFMSKGNLKFSLTDSIAERSKKALFSEAFLCCITNPKVLFIYVALIPQFITQDEKAFSQLITLCIIQIIVTCLSMLTYLLLARKASGFLQNKARYISIFSGLVMCFFAVTLLVSKVG</sequence>
<evidence type="ECO:0000256" key="2">
    <source>
        <dbReference type="ARBA" id="ARBA00022475"/>
    </source>
</evidence>
<evidence type="ECO:0000256" key="3">
    <source>
        <dbReference type="ARBA" id="ARBA00022692"/>
    </source>
</evidence>
<keyword evidence="4 6" id="KW-1133">Transmembrane helix</keyword>
<dbReference type="RefSeq" id="WP_130611623.1">
    <property type="nucleotide sequence ID" value="NZ_AP019368.1"/>
</dbReference>
<dbReference type="InterPro" id="IPR001123">
    <property type="entry name" value="LeuE-type"/>
</dbReference>
<evidence type="ECO:0000313" key="7">
    <source>
        <dbReference type="EMBL" id="BBH54242.1"/>
    </source>
</evidence>
<dbReference type="Proteomes" id="UP000291236">
    <property type="component" value="Chromosome"/>
</dbReference>
<feature type="transmembrane region" description="Helical" evidence="6">
    <location>
        <begin position="146"/>
        <end position="171"/>
    </location>
</feature>
<dbReference type="GO" id="GO:0015171">
    <property type="term" value="F:amino acid transmembrane transporter activity"/>
    <property type="evidence" value="ECO:0007669"/>
    <property type="project" value="TreeGrafter"/>
</dbReference>
<evidence type="ECO:0000256" key="5">
    <source>
        <dbReference type="ARBA" id="ARBA00023136"/>
    </source>
</evidence>
<keyword evidence="2" id="KW-1003">Cell membrane</keyword>
<dbReference type="PANTHER" id="PTHR30086:SF20">
    <property type="entry name" value="ARGININE EXPORTER PROTEIN ARGO-RELATED"/>
    <property type="match status" value="1"/>
</dbReference>
<feature type="transmembrane region" description="Helical" evidence="6">
    <location>
        <begin position="41"/>
        <end position="66"/>
    </location>
</feature>
<keyword evidence="3 6" id="KW-0812">Transmembrane</keyword>
<reference evidence="7 8" key="1">
    <citation type="submission" date="2018-12" db="EMBL/GenBank/DDBJ databases">
        <title>Rubrispira sanarue gen. nov., sp., nov., a member of the order Silvanigrellales, isolated from a brackish lake in Hamamatsu Japan.</title>
        <authorList>
            <person name="Maejima Y."/>
            <person name="Iino T."/>
            <person name="Muraguchi Y."/>
            <person name="Fukuda K."/>
            <person name="Nojiri H."/>
            <person name="Ohkuma M."/>
            <person name="Moriuchi R."/>
            <person name="Dohra H."/>
            <person name="Kimbara K."/>
            <person name="Shintani M."/>
        </authorList>
    </citation>
    <scope>NUCLEOTIDE SEQUENCE [LARGE SCALE GENOMIC DNA]</scope>
    <source>
        <strain evidence="7 8">RF1110005</strain>
    </source>
</reference>
<dbReference type="GO" id="GO:0005886">
    <property type="term" value="C:plasma membrane"/>
    <property type="evidence" value="ECO:0007669"/>
    <property type="project" value="UniProtKB-SubCell"/>
</dbReference>
<feature type="transmembrane region" description="Helical" evidence="6">
    <location>
        <begin position="6"/>
        <end position="29"/>
    </location>
</feature>
<feature type="transmembrane region" description="Helical" evidence="6">
    <location>
        <begin position="72"/>
        <end position="93"/>
    </location>
</feature>